<protein>
    <recommendedName>
        <fullName evidence="3">Mor transcription activator domain-containing protein</fullName>
    </recommendedName>
</protein>
<evidence type="ECO:0000313" key="2">
    <source>
        <dbReference type="Proteomes" id="UP001595791"/>
    </source>
</evidence>
<gene>
    <name evidence="1" type="ORF">ACFOW7_02735</name>
</gene>
<evidence type="ECO:0008006" key="3">
    <source>
        <dbReference type="Google" id="ProtNLM"/>
    </source>
</evidence>
<keyword evidence="2" id="KW-1185">Reference proteome</keyword>
<evidence type="ECO:0000313" key="1">
    <source>
        <dbReference type="EMBL" id="MFC4158268.1"/>
    </source>
</evidence>
<dbReference type="RefSeq" id="WP_378160756.1">
    <property type="nucleotide sequence ID" value="NZ_JBHSBU010000001.1"/>
</dbReference>
<name>A0ABV8MJH3_9NEIS</name>
<reference evidence="2" key="1">
    <citation type="journal article" date="2019" name="Int. J. Syst. Evol. Microbiol.">
        <title>The Global Catalogue of Microorganisms (GCM) 10K type strain sequencing project: providing services to taxonomists for standard genome sequencing and annotation.</title>
        <authorList>
            <consortium name="The Broad Institute Genomics Platform"/>
            <consortium name="The Broad Institute Genome Sequencing Center for Infectious Disease"/>
            <person name="Wu L."/>
            <person name="Ma J."/>
        </authorList>
    </citation>
    <scope>NUCLEOTIDE SEQUENCE [LARGE SCALE GENOMIC DNA]</scope>
    <source>
        <strain evidence="2">LMG 29894</strain>
    </source>
</reference>
<sequence>MVFAYRFAGQQHARAPSIDPTPMGSGKGLAGLDGAGESAAILRKAGSLGKVREAALRARFGEQMTKCPCCPNSMPIDEWLGVLTLLTTEVAMVAAPKCHPRLAMALVMRHFLPKGGKATFETIAKNHSSSVDQARRHSQKIVEALKKVEAEAHDEMSTMLICAGLLPNCC</sequence>
<dbReference type="Proteomes" id="UP001595791">
    <property type="component" value="Unassembled WGS sequence"/>
</dbReference>
<dbReference type="EMBL" id="JBHSBU010000001">
    <property type="protein sequence ID" value="MFC4158268.1"/>
    <property type="molecule type" value="Genomic_DNA"/>
</dbReference>
<comment type="caution">
    <text evidence="1">The sequence shown here is derived from an EMBL/GenBank/DDBJ whole genome shotgun (WGS) entry which is preliminary data.</text>
</comment>
<organism evidence="1 2">
    <name type="scientific">Chitinimonas lacunae</name>
    <dbReference type="NCBI Taxonomy" id="1963018"/>
    <lineage>
        <taxon>Bacteria</taxon>
        <taxon>Pseudomonadati</taxon>
        <taxon>Pseudomonadota</taxon>
        <taxon>Betaproteobacteria</taxon>
        <taxon>Neisseriales</taxon>
        <taxon>Chitinibacteraceae</taxon>
        <taxon>Chitinimonas</taxon>
    </lineage>
</organism>
<accession>A0ABV8MJH3</accession>
<proteinExistence type="predicted"/>